<feature type="compositionally biased region" description="Basic and acidic residues" evidence="1">
    <location>
        <begin position="277"/>
        <end position="295"/>
    </location>
</feature>
<dbReference type="GeneID" id="37162114"/>
<feature type="compositionally biased region" description="Low complexity" evidence="1">
    <location>
        <begin position="300"/>
        <end position="315"/>
    </location>
</feature>
<feature type="region of interest" description="Disordered" evidence="1">
    <location>
        <begin position="184"/>
        <end position="415"/>
    </location>
</feature>
<proteinExistence type="predicted"/>
<dbReference type="AlphaFoldDB" id="A0A8G1VKT9"/>
<evidence type="ECO:0000256" key="1">
    <source>
        <dbReference type="SAM" id="MobiDB-lite"/>
    </source>
</evidence>
<evidence type="ECO:0000256" key="2">
    <source>
        <dbReference type="SAM" id="Phobius"/>
    </source>
</evidence>
<dbReference type="RefSeq" id="XP_025514808.1">
    <property type="nucleotide sequence ID" value="XM_025658712.1"/>
</dbReference>
<sequence length="454" mass="48805">MSLSMPRASPARILGGTTLLSTFITTILDGMCFTFSRSLSSRVSSVESAIVSLGAVSCLALVSLMLLWIKDIKTEPTEQCRNHRAIAYGLIAAYLSVATGVTAGGIAWSAAQSVSAKKSVTRHQSLLVARCTIWAISVLSQGILGGYFLTTLARRESTSKWSPPSVSQELEVLSDKASVKDASTVQSSSLASESQRPSADLKTNSDTVPPIQPSVSNTESQASNRYSGRTLFQHDSKQSSFDLQRSYVPHGDSTATPATVEEHPVDQAGSAAAGIKLRPEPPKIRRSYSDTKRSLDGLVRQPSSARSSPATSSTQLVTPARPAPPKLKLPDESFIHPLFRSDSSSPPPTPMPGTTVIASPAAGQTISVQALNRVRSTRSLRSQAPRSRSPLFDQPLNGMERNTESPEPSGRGSPMPSFIMAADVRSSISRSYNASWLSTEWRVCRQPKRIMIEF</sequence>
<keyword evidence="2" id="KW-1133">Transmembrane helix</keyword>
<dbReference type="EMBL" id="KZ825064">
    <property type="protein sequence ID" value="RAH56886.1"/>
    <property type="molecule type" value="Genomic_DNA"/>
</dbReference>
<dbReference type="Proteomes" id="UP000249526">
    <property type="component" value="Unassembled WGS sequence"/>
</dbReference>
<evidence type="ECO:0000313" key="3">
    <source>
        <dbReference type="EMBL" id="RAH56886.1"/>
    </source>
</evidence>
<evidence type="ECO:0000313" key="4">
    <source>
        <dbReference type="Proteomes" id="UP000249526"/>
    </source>
</evidence>
<feature type="transmembrane region" description="Helical" evidence="2">
    <location>
        <begin position="48"/>
        <end position="69"/>
    </location>
</feature>
<gene>
    <name evidence="3" type="ORF">BO85DRAFT_439391</name>
</gene>
<feature type="compositionally biased region" description="Polar residues" evidence="1">
    <location>
        <begin position="184"/>
        <end position="227"/>
    </location>
</feature>
<feature type="compositionally biased region" description="Polar residues" evidence="1">
    <location>
        <begin position="377"/>
        <end position="386"/>
    </location>
</feature>
<reference evidence="3 4" key="1">
    <citation type="submission" date="2018-02" db="EMBL/GenBank/DDBJ databases">
        <title>The genomes of Aspergillus section Nigri reveals drivers in fungal speciation.</title>
        <authorList>
            <consortium name="DOE Joint Genome Institute"/>
            <person name="Vesth T.C."/>
            <person name="Nybo J."/>
            <person name="Theobald S."/>
            <person name="Brandl J."/>
            <person name="Frisvad J.C."/>
            <person name="Nielsen K.F."/>
            <person name="Lyhne E.K."/>
            <person name="Kogle M.E."/>
            <person name="Kuo A."/>
            <person name="Riley R."/>
            <person name="Clum A."/>
            <person name="Nolan M."/>
            <person name="Lipzen A."/>
            <person name="Salamov A."/>
            <person name="Henrissat B."/>
            <person name="Wiebenga A."/>
            <person name="De vries R.P."/>
            <person name="Grigoriev I.V."/>
            <person name="Mortensen U.H."/>
            <person name="Andersen M.R."/>
            <person name="Baker S.E."/>
        </authorList>
    </citation>
    <scope>NUCLEOTIDE SEQUENCE [LARGE SCALE GENOMIC DNA]</scope>
    <source>
        <strain evidence="3 4">CBS 112811</strain>
    </source>
</reference>
<accession>A0A8G1VKT9</accession>
<organism evidence="3 4">
    <name type="scientific">Aspergillus piperis CBS 112811</name>
    <dbReference type="NCBI Taxonomy" id="1448313"/>
    <lineage>
        <taxon>Eukaryota</taxon>
        <taxon>Fungi</taxon>
        <taxon>Dikarya</taxon>
        <taxon>Ascomycota</taxon>
        <taxon>Pezizomycotina</taxon>
        <taxon>Eurotiomycetes</taxon>
        <taxon>Eurotiomycetidae</taxon>
        <taxon>Eurotiales</taxon>
        <taxon>Aspergillaceae</taxon>
        <taxon>Aspergillus</taxon>
        <taxon>Aspergillus subgen. Circumdati</taxon>
    </lineage>
</organism>
<protein>
    <submittedName>
        <fullName evidence="3">Uncharacterized protein</fullName>
    </submittedName>
</protein>
<feature type="transmembrane region" description="Helical" evidence="2">
    <location>
        <begin position="85"/>
        <end position="107"/>
    </location>
</feature>
<keyword evidence="4" id="KW-1185">Reference proteome</keyword>
<name>A0A8G1VKT9_9EURO</name>
<feature type="transmembrane region" description="Helical" evidence="2">
    <location>
        <begin position="127"/>
        <end position="150"/>
    </location>
</feature>
<feature type="transmembrane region" description="Helical" evidence="2">
    <location>
        <begin position="12"/>
        <end position="36"/>
    </location>
</feature>
<keyword evidence="2" id="KW-0472">Membrane</keyword>
<keyword evidence="2" id="KW-0812">Transmembrane</keyword>